<evidence type="ECO:0008006" key="3">
    <source>
        <dbReference type="Google" id="ProtNLM"/>
    </source>
</evidence>
<dbReference type="Proteomes" id="UP000240912">
    <property type="component" value="Unassembled WGS sequence"/>
</dbReference>
<dbReference type="GO" id="GO:0051537">
    <property type="term" value="F:2 iron, 2 sulfur cluster binding"/>
    <property type="evidence" value="ECO:0007669"/>
    <property type="project" value="InterPro"/>
</dbReference>
<evidence type="ECO:0000313" key="1">
    <source>
        <dbReference type="EMBL" id="PST84611.1"/>
    </source>
</evidence>
<organism evidence="1 2">
    <name type="scientific">Pedobacter yulinensis</name>
    <dbReference type="NCBI Taxonomy" id="2126353"/>
    <lineage>
        <taxon>Bacteria</taxon>
        <taxon>Pseudomonadati</taxon>
        <taxon>Bacteroidota</taxon>
        <taxon>Sphingobacteriia</taxon>
        <taxon>Sphingobacteriales</taxon>
        <taxon>Sphingobacteriaceae</taxon>
        <taxon>Pedobacter</taxon>
    </lineage>
</organism>
<evidence type="ECO:0000313" key="2">
    <source>
        <dbReference type="Proteomes" id="UP000240912"/>
    </source>
</evidence>
<protein>
    <recommendedName>
        <fullName evidence="3">Rieske domain-containing protein</fullName>
    </recommendedName>
</protein>
<dbReference type="EMBL" id="PYLS01000001">
    <property type="protein sequence ID" value="PST84611.1"/>
    <property type="molecule type" value="Genomic_DNA"/>
</dbReference>
<dbReference type="InterPro" id="IPR036922">
    <property type="entry name" value="Rieske_2Fe-2S_sf"/>
</dbReference>
<dbReference type="RefSeq" id="WP_107212549.1">
    <property type="nucleotide sequence ID" value="NZ_KZ686268.1"/>
</dbReference>
<sequence length="141" mass="14993">MFKRVVNGFLVAAVMLVACGKERLQIPELPVNFSTQLTDPKLSPLSIPGKSVTIDGYGVAGLIITRKLDGGYAAFDRCSTVNPEKKCAVKLDESGYMAVDPCSNAKFLLVDGTGSPVSPPAEVSLKQYTVFIGGNVLQVQN</sequence>
<reference evidence="1 2" key="1">
    <citation type="submission" date="2018-03" db="EMBL/GenBank/DDBJ databases">
        <authorList>
            <person name="Keele B.F."/>
        </authorList>
    </citation>
    <scope>NUCLEOTIDE SEQUENCE [LARGE SCALE GENOMIC DNA]</scope>
    <source>
        <strain evidence="1 2">YL28-9</strain>
    </source>
</reference>
<dbReference type="AlphaFoldDB" id="A0A2T3HQE1"/>
<accession>A0A2T3HQE1</accession>
<dbReference type="Gene3D" id="2.102.10.10">
    <property type="entry name" value="Rieske [2Fe-2S] iron-sulphur domain"/>
    <property type="match status" value="1"/>
</dbReference>
<gene>
    <name evidence="1" type="ORF">C7T94_00275</name>
</gene>
<dbReference type="PROSITE" id="PS51257">
    <property type="entry name" value="PROKAR_LIPOPROTEIN"/>
    <property type="match status" value="1"/>
</dbReference>
<name>A0A2T3HQE1_9SPHI</name>
<keyword evidence="2" id="KW-1185">Reference proteome</keyword>
<comment type="caution">
    <text evidence="1">The sequence shown here is derived from an EMBL/GenBank/DDBJ whole genome shotgun (WGS) entry which is preliminary data.</text>
</comment>
<proteinExistence type="predicted"/>
<dbReference type="OrthoDB" id="1201186at2"/>